<dbReference type="Proteomes" id="UP001500571">
    <property type="component" value="Unassembled WGS sequence"/>
</dbReference>
<sequence length="130" mass="14055">MNYARQSARTAYQGNAIATASPARLLVMLFERLVLDAERGQVALLSGAREEANQQLVHAQAIVTELQSTLDADAMPAGQELLALYDYLQRQLIKANVSQDQIAAAEAVRLSRDLCDTWRQAALLAAAASA</sequence>
<gene>
    <name evidence="6" type="ORF">GCM10009798_16590</name>
</gene>
<dbReference type="PANTHER" id="PTHR34773:SF1">
    <property type="entry name" value="FLAGELLAR SECRETION CHAPERONE FLIS"/>
    <property type="match status" value="1"/>
</dbReference>
<evidence type="ECO:0000313" key="7">
    <source>
        <dbReference type="Proteomes" id="UP001500571"/>
    </source>
</evidence>
<comment type="caution">
    <text evidence="6">The sequence shown here is derived from an EMBL/GenBank/DDBJ whole genome shotgun (WGS) entry which is preliminary data.</text>
</comment>
<comment type="similarity">
    <text evidence="2">Belongs to the FliS family.</text>
</comment>
<comment type="subcellular location">
    <subcellularLocation>
        <location evidence="1">Cytoplasm</location>
        <location evidence="1">Cytosol</location>
    </subcellularLocation>
</comment>
<dbReference type="EMBL" id="BAAAPB010000001">
    <property type="protein sequence ID" value="GAA1957814.1"/>
    <property type="molecule type" value="Genomic_DNA"/>
</dbReference>
<evidence type="ECO:0000256" key="5">
    <source>
        <dbReference type="ARBA" id="ARBA00023186"/>
    </source>
</evidence>
<dbReference type="InterPro" id="IPR036584">
    <property type="entry name" value="FliS_sf"/>
</dbReference>
<keyword evidence="7" id="KW-1185">Reference proteome</keyword>
<organism evidence="6 7">
    <name type="scientific">Nocardioides panacihumi</name>
    <dbReference type="NCBI Taxonomy" id="400774"/>
    <lineage>
        <taxon>Bacteria</taxon>
        <taxon>Bacillati</taxon>
        <taxon>Actinomycetota</taxon>
        <taxon>Actinomycetes</taxon>
        <taxon>Propionibacteriales</taxon>
        <taxon>Nocardioidaceae</taxon>
        <taxon>Nocardioides</taxon>
    </lineage>
</organism>
<dbReference type="InterPro" id="IPR003713">
    <property type="entry name" value="FliS"/>
</dbReference>
<dbReference type="SUPFAM" id="SSF101116">
    <property type="entry name" value="Flagellar export chaperone FliS"/>
    <property type="match status" value="1"/>
</dbReference>
<evidence type="ECO:0000256" key="2">
    <source>
        <dbReference type="ARBA" id="ARBA00008787"/>
    </source>
</evidence>
<protein>
    <recommendedName>
        <fullName evidence="8">Flagellar secretion chaperone FliS</fullName>
    </recommendedName>
</protein>
<evidence type="ECO:0000256" key="1">
    <source>
        <dbReference type="ARBA" id="ARBA00004514"/>
    </source>
</evidence>
<dbReference type="Pfam" id="PF02561">
    <property type="entry name" value="FliS"/>
    <property type="match status" value="1"/>
</dbReference>
<dbReference type="PANTHER" id="PTHR34773">
    <property type="entry name" value="FLAGELLAR SECRETION CHAPERONE FLIS"/>
    <property type="match status" value="1"/>
</dbReference>
<keyword evidence="5" id="KW-0143">Chaperone</keyword>
<evidence type="ECO:0008006" key="8">
    <source>
        <dbReference type="Google" id="ProtNLM"/>
    </source>
</evidence>
<keyword evidence="3" id="KW-0963">Cytoplasm</keyword>
<keyword evidence="4" id="KW-1005">Bacterial flagellum biogenesis</keyword>
<reference evidence="7" key="1">
    <citation type="journal article" date="2019" name="Int. J. Syst. Evol. Microbiol.">
        <title>The Global Catalogue of Microorganisms (GCM) 10K type strain sequencing project: providing services to taxonomists for standard genome sequencing and annotation.</title>
        <authorList>
            <consortium name="The Broad Institute Genomics Platform"/>
            <consortium name="The Broad Institute Genome Sequencing Center for Infectious Disease"/>
            <person name="Wu L."/>
            <person name="Ma J."/>
        </authorList>
    </citation>
    <scope>NUCLEOTIDE SEQUENCE [LARGE SCALE GENOMIC DNA]</scope>
    <source>
        <strain evidence="7">JCM 15309</strain>
    </source>
</reference>
<dbReference type="NCBIfam" id="TIGR00208">
    <property type="entry name" value="fliS"/>
    <property type="match status" value="1"/>
</dbReference>
<proteinExistence type="inferred from homology"/>
<dbReference type="Gene3D" id="1.20.120.340">
    <property type="entry name" value="Flagellar protein FliS"/>
    <property type="match status" value="1"/>
</dbReference>
<evidence type="ECO:0000256" key="4">
    <source>
        <dbReference type="ARBA" id="ARBA00022795"/>
    </source>
</evidence>
<accession>A0ABP5C5E3</accession>
<evidence type="ECO:0000313" key="6">
    <source>
        <dbReference type="EMBL" id="GAA1957814.1"/>
    </source>
</evidence>
<evidence type="ECO:0000256" key="3">
    <source>
        <dbReference type="ARBA" id="ARBA00022490"/>
    </source>
</evidence>
<name>A0ABP5C5E3_9ACTN</name>
<dbReference type="RefSeq" id="WP_344044281.1">
    <property type="nucleotide sequence ID" value="NZ_BAAAPB010000001.1"/>
</dbReference>
<dbReference type="CDD" id="cd16098">
    <property type="entry name" value="FliS"/>
    <property type="match status" value="1"/>
</dbReference>